<evidence type="ECO:0000313" key="1">
    <source>
        <dbReference type="EMBL" id="MDP9651965.1"/>
    </source>
</evidence>
<comment type="caution">
    <text evidence="1">The sequence shown here is derived from an EMBL/GenBank/DDBJ whole genome shotgun (WGS) entry which is preliminary data.</text>
</comment>
<dbReference type="AlphaFoldDB" id="A0AB73IPY4"/>
<protein>
    <submittedName>
        <fullName evidence="1">Uncharacterized protein</fullName>
    </submittedName>
</protein>
<name>A0AB73IPY4_9BURK</name>
<reference evidence="1" key="1">
    <citation type="submission" date="2023-07" db="EMBL/GenBank/DDBJ databases">
        <title>Sorghum-associated microbial communities from plants grown in Nebraska, USA.</title>
        <authorList>
            <person name="Schachtman D."/>
        </authorList>
    </citation>
    <scope>NUCLEOTIDE SEQUENCE</scope>
    <source>
        <strain evidence="1">DS1061</strain>
    </source>
</reference>
<dbReference type="Proteomes" id="UP001229486">
    <property type="component" value="Unassembled WGS sequence"/>
</dbReference>
<proteinExistence type="predicted"/>
<gene>
    <name evidence="1" type="ORF">J2793_007440</name>
</gene>
<organism evidence="1 2">
    <name type="scientific">Paraburkholderia caledonica</name>
    <dbReference type="NCBI Taxonomy" id="134536"/>
    <lineage>
        <taxon>Bacteria</taxon>
        <taxon>Pseudomonadati</taxon>
        <taxon>Pseudomonadota</taxon>
        <taxon>Betaproteobacteria</taxon>
        <taxon>Burkholderiales</taxon>
        <taxon>Burkholderiaceae</taxon>
        <taxon>Paraburkholderia</taxon>
    </lineage>
</organism>
<evidence type="ECO:0000313" key="2">
    <source>
        <dbReference type="Proteomes" id="UP001229486"/>
    </source>
</evidence>
<dbReference type="EMBL" id="JAURTK010000043">
    <property type="protein sequence ID" value="MDP9651965.1"/>
    <property type="molecule type" value="Genomic_DNA"/>
</dbReference>
<sequence length="146" mass="16622">MKLIEQRSRVLLPIRATFVGWFAPDRFFDPVERANALEGFGVQRIRTRCVQFVELSSGVCEQVFAIVLLHGICTPLATSADRLRRWHECTEFLAVVLDSDEWEDGAKHLASVPRLQDPRGSRPSARESGFLDAPIKMILLIRLRPH</sequence>
<accession>A0AB73IPY4</accession>